<dbReference type="RefSeq" id="WP_156017182.1">
    <property type="nucleotide sequence ID" value="NZ_WGGD01000005.1"/>
</dbReference>
<evidence type="ECO:0000313" key="7">
    <source>
        <dbReference type="Proteomes" id="UP000470772"/>
    </source>
</evidence>
<evidence type="ECO:0000256" key="4">
    <source>
        <dbReference type="ARBA" id="ARBA00023014"/>
    </source>
</evidence>
<dbReference type="GO" id="GO:0046872">
    <property type="term" value="F:metal ion binding"/>
    <property type="evidence" value="ECO:0007669"/>
    <property type="project" value="UniProtKB-KW"/>
</dbReference>
<evidence type="ECO:0000259" key="5">
    <source>
        <dbReference type="PROSITE" id="PS51296"/>
    </source>
</evidence>
<keyword evidence="2" id="KW-0479">Metal-binding</keyword>
<dbReference type="PROSITE" id="PS51296">
    <property type="entry name" value="RIESKE"/>
    <property type="match status" value="1"/>
</dbReference>
<dbReference type="InterPro" id="IPR017941">
    <property type="entry name" value="Rieske_2Fe-2S"/>
</dbReference>
<comment type="caution">
    <text evidence="6">The sequence shown here is derived from an EMBL/GenBank/DDBJ whole genome shotgun (WGS) entry which is preliminary data.</text>
</comment>
<dbReference type="EMBL" id="WGGD01000005">
    <property type="protein sequence ID" value="MUN29579.1"/>
    <property type="molecule type" value="Genomic_DNA"/>
</dbReference>
<dbReference type="GO" id="GO:0051537">
    <property type="term" value="F:2 iron, 2 sulfur cluster binding"/>
    <property type="evidence" value="ECO:0007669"/>
    <property type="project" value="UniProtKB-KW"/>
</dbReference>
<keyword evidence="3" id="KW-0408">Iron</keyword>
<keyword evidence="1" id="KW-0001">2Fe-2S</keyword>
<gene>
    <name evidence="6" type="ORF">GC250_09040</name>
</gene>
<dbReference type="Proteomes" id="UP000470772">
    <property type="component" value="Unassembled WGS sequence"/>
</dbReference>
<name>A0A6A9QN47_SULME</name>
<dbReference type="CDD" id="cd03467">
    <property type="entry name" value="Rieske"/>
    <property type="match status" value="1"/>
</dbReference>
<dbReference type="InterPro" id="IPR036922">
    <property type="entry name" value="Rieske_2Fe-2S_sf"/>
</dbReference>
<feature type="domain" description="Rieske" evidence="5">
    <location>
        <begin position="1"/>
        <end position="70"/>
    </location>
</feature>
<protein>
    <submittedName>
        <fullName evidence="6">Rieske 2Fe-2S domain-containing protein</fullName>
    </submittedName>
</protein>
<sequence length="102" mass="11447">MSHPKVIKVKGFSVITLEKNDKIYAWYSGCPHKRRPLDEAEIDGDTVICPFHGAVFSLITGDMLKPPQSKTPCEGCKLIRVNLEGEPTFEIDPFPVSLPHRK</sequence>
<dbReference type="SUPFAM" id="SSF50022">
    <property type="entry name" value="ISP domain"/>
    <property type="match status" value="1"/>
</dbReference>
<organism evidence="6 7">
    <name type="scientific">Sulfuracidifex metallicus DSM 6482 = JCM 9184</name>
    <dbReference type="NCBI Taxonomy" id="523847"/>
    <lineage>
        <taxon>Archaea</taxon>
        <taxon>Thermoproteota</taxon>
        <taxon>Thermoprotei</taxon>
        <taxon>Sulfolobales</taxon>
        <taxon>Sulfolobaceae</taxon>
        <taxon>Sulfuracidifex</taxon>
    </lineage>
</organism>
<proteinExistence type="predicted"/>
<dbReference type="Gene3D" id="2.102.10.10">
    <property type="entry name" value="Rieske [2Fe-2S] iron-sulphur domain"/>
    <property type="match status" value="1"/>
</dbReference>
<dbReference type="AlphaFoldDB" id="A0A6A9QN47"/>
<dbReference type="Pfam" id="PF00355">
    <property type="entry name" value="Rieske"/>
    <property type="match status" value="1"/>
</dbReference>
<accession>A0A6A9QN47</accession>
<keyword evidence="7" id="KW-1185">Reference proteome</keyword>
<evidence type="ECO:0000313" key="6">
    <source>
        <dbReference type="EMBL" id="MUN29579.1"/>
    </source>
</evidence>
<keyword evidence="4" id="KW-0411">Iron-sulfur</keyword>
<evidence type="ECO:0000256" key="3">
    <source>
        <dbReference type="ARBA" id="ARBA00023004"/>
    </source>
</evidence>
<evidence type="ECO:0000256" key="2">
    <source>
        <dbReference type="ARBA" id="ARBA00022723"/>
    </source>
</evidence>
<evidence type="ECO:0000256" key="1">
    <source>
        <dbReference type="ARBA" id="ARBA00022714"/>
    </source>
</evidence>
<reference evidence="6 7" key="1">
    <citation type="submission" date="2019-10" db="EMBL/GenBank/DDBJ databases">
        <title>Sequencing and Assembly of Multiple Reported Metal-Biooxidizing Members of the Extremely Thermoacidophilic Archaeal Family Sulfolobaceae.</title>
        <authorList>
            <person name="Counts J.A."/>
            <person name="Kelly R.M."/>
        </authorList>
    </citation>
    <scope>NUCLEOTIDE SEQUENCE [LARGE SCALE GENOMIC DNA]</scope>
    <source>
        <strain evidence="6 7">DSM 6482</strain>
    </source>
</reference>